<organism evidence="2 3">
    <name type="scientific">Jimgerdemannia flammicorona</name>
    <dbReference type="NCBI Taxonomy" id="994334"/>
    <lineage>
        <taxon>Eukaryota</taxon>
        <taxon>Fungi</taxon>
        <taxon>Fungi incertae sedis</taxon>
        <taxon>Mucoromycota</taxon>
        <taxon>Mucoromycotina</taxon>
        <taxon>Endogonomycetes</taxon>
        <taxon>Endogonales</taxon>
        <taxon>Endogonaceae</taxon>
        <taxon>Jimgerdemannia</taxon>
    </lineage>
</organism>
<dbReference type="InterPro" id="IPR011042">
    <property type="entry name" value="6-blade_b-propeller_TolB-like"/>
</dbReference>
<feature type="compositionally biased region" description="Basic and acidic residues" evidence="1">
    <location>
        <begin position="66"/>
        <end position="75"/>
    </location>
</feature>
<dbReference type="EMBL" id="RBNI01011621">
    <property type="protein sequence ID" value="RUP43123.1"/>
    <property type="molecule type" value="Genomic_DNA"/>
</dbReference>
<dbReference type="Proteomes" id="UP000268093">
    <property type="component" value="Unassembled WGS sequence"/>
</dbReference>
<proteinExistence type="predicted"/>
<accession>A0A433CX20</accession>
<feature type="non-terminal residue" evidence="2">
    <location>
        <position position="1"/>
    </location>
</feature>
<name>A0A433CX20_9FUNG</name>
<dbReference type="AlphaFoldDB" id="A0A433CX20"/>
<feature type="compositionally biased region" description="Basic and acidic residues" evidence="1">
    <location>
        <begin position="1"/>
        <end position="10"/>
    </location>
</feature>
<evidence type="ECO:0000313" key="3">
    <source>
        <dbReference type="Proteomes" id="UP000268093"/>
    </source>
</evidence>
<comment type="caution">
    <text evidence="2">The sequence shown here is derived from an EMBL/GenBank/DDBJ whole genome shotgun (WGS) entry which is preliminary data.</text>
</comment>
<dbReference type="InterPro" id="IPR051288">
    <property type="entry name" value="Serum_paraoxonase/arylesterase"/>
</dbReference>
<dbReference type="SUPFAM" id="SSF63829">
    <property type="entry name" value="Calcium-dependent phosphotriesterase"/>
    <property type="match status" value="1"/>
</dbReference>
<evidence type="ECO:0000256" key="1">
    <source>
        <dbReference type="SAM" id="MobiDB-lite"/>
    </source>
</evidence>
<dbReference type="OrthoDB" id="5307922at2759"/>
<feature type="compositionally biased region" description="Basic and acidic residues" evidence="1">
    <location>
        <begin position="41"/>
        <end position="59"/>
    </location>
</feature>
<dbReference type="Gene3D" id="2.120.10.30">
    <property type="entry name" value="TolB, C-terminal domain"/>
    <property type="match status" value="1"/>
</dbReference>
<dbReference type="PANTHER" id="PTHR11799:SF12">
    <property type="entry name" value="PARAOXONASE-RELATED"/>
    <property type="match status" value="1"/>
</dbReference>
<evidence type="ECO:0000313" key="2">
    <source>
        <dbReference type="EMBL" id="RUP43123.1"/>
    </source>
</evidence>
<dbReference type="PANTHER" id="PTHR11799">
    <property type="entry name" value="PARAOXONASE"/>
    <property type="match status" value="1"/>
</dbReference>
<reference evidence="2 3" key="1">
    <citation type="journal article" date="2018" name="New Phytol.">
        <title>Phylogenomics of Endogonaceae and evolution of mycorrhizas within Mucoromycota.</title>
        <authorList>
            <person name="Chang Y."/>
            <person name="Desiro A."/>
            <person name="Na H."/>
            <person name="Sandor L."/>
            <person name="Lipzen A."/>
            <person name="Clum A."/>
            <person name="Barry K."/>
            <person name="Grigoriev I.V."/>
            <person name="Martin F.M."/>
            <person name="Stajich J.E."/>
            <person name="Smith M.E."/>
            <person name="Bonito G."/>
            <person name="Spatafora J.W."/>
        </authorList>
    </citation>
    <scope>NUCLEOTIDE SEQUENCE [LARGE SCALE GENOMIC DNA]</scope>
    <source>
        <strain evidence="2 3">GMNB39</strain>
    </source>
</reference>
<protein>
    <recommendedName>
        <fullName evidence="4">Arylesterase-domain-containing protein</fullName>
    </recommendedName>
</protein>
<evidence type="ECO:0008006" key="4">
    <source>
        <dbReference type="Google" id="ProtNLM"/>
    </source>
</evidence>
<gene>
    <name evidence="2" type="ORF">BC936DRAFT_137576</name>
</gene>
<feature type="region of interest" description="Disordered" evidence="1">
    <location>
        <begin position="1"/>
        <end position="75"/>
    </location>
</feature>
<keyword evidence="3" id="KW-1185">Reference proteome</keyword>
<sequence length="543" mass="60346">QIRSEQRFPDLDIPSRVPRPQISNFQSPFLHDSTFHTMADSSEKKPLIEKDAGPKDGNKKGKPKPKPSEFPDYVRESDSISTTGKIVLSSVLVACLAAAFVLPYHKYRTLMGVGRVLEDVGLDNCQKFEGPAYCEEVHLDKRSGLAFLSCDPYRPIWNPVLGIENEGLLTSNGEIWVQDLNKKTPPQRIPFSNYNESFHPLGLTVAPAKSTDKGDSLTLLVVNQPNSEASTVEIFTYTLSSSILTHLETLTTPLWTNLDRIAAENLHWGMTPVGGYPIPSFYLTQHHVYPPKDTVMRTAEDTLFLPIGKVFFYNAIANEARPTIWRLNNPSGIKADIDFDDGNTLFVTSAVGGLLERYISSVLSRTHQFEYKLNPHTGKIDQIYWPGMVVKDTIEWNVVPQGIDIAYFPAGPTAPLIEADRVVFATVQADYFAYKAYARALETAYKEDPADPEARVSVKVPPTVVYRSFQERVLPNGEVVTPEMEEDEDFNPKFVMSRFVIRTLLADAKGKLVRGATGVVVDAERGAVVIVGAYEKGSVVCAL</sequence>